<keyword evidence="1" id="KW-1133">Transmembrane helix</keyword>
<reference evidence="3" key="1">
    <citation type="submission" date="2016-11" db="EMBL/GenBank/DDBJ databases">
        <authorList>
            <person name="Varghese N."/>
            <person name="Submissions S."/>
        </authorList>
    </citation>
    <scope>NUCLEOTIDE SEQUENCE [LARGE SCALE GENOMIC DNA]</scope>
    <source>
        <strain evidence="3">DSM 18829</strain>
    </source>
</reference>
<evidence type="ECO:0000256" key="1">
    <source>
        <dbReference type="SAM" id="Phobius"/>
    </source>
</evidence>
<protein>
    <recommendedName>
        <fullName evidence="4">DUF2892 domain-containing protein</fullName>
    </recommendedName>
</protein>
<evidence type="ECO:0000313" key="2">
    <source>
        <dbReference type="EMBL" id="SHJ17366.1"/>
    </source>
</evidence>
<accession>A0A1M6H5C3</accession>
<dbReference type="AlphaFoldDB" id="A0A1M6H5C3"/>
<proteinExistence type="predicted"/>
<sequence length="67" mass="7975">MKQLLFTNWHLMRFIRLIFGIFLIFQAFETRQWIFLGFAGFFLFQALLNQGCGLNGCEIPQKDKNNE</sequence>
<evidence type="ECO:0008006" key="4">
    <source>
        <dbReference type="Google" id="ProtNLM"/>
    </source>
</evidence>
<keyword evidence="1" id="KW-0472">Membrane</keyword>
<keyword evidence="1" id="KW-0812">Transmembrane</keyword>
<dbReference type="RefSeq" id="WP_073312186.1">
    <property type="nucleotide sequence ID" value="NZ_FQZI01000007.1"/>
</dbReference>
<gene>
    <name evidence="2" type="ORF">SAMN05444363_2866</name>
</gene>
<dbReference type="STRING" id="415425.SAMN05444363_2866"/>
<name>A0A1M6H5C3_9FLAO</name>
<evidence type="ECO:0000313" key="3">
    <source>
        <dbReference type="Proteomes" id="UP000184488"/>
    </source>
</evidence>
<dbReference type="EMBL" id="FQZI01000007">
    <property type="protein sequence ID" value="SHJ17366.1"/>
    <property type="molecule type" value="Genomic_DNA"/>
</dbReference>
<dbReference type="Proteomes" id="UP000184488">
    <property type="component" value="Unassembled WGS sequence"/>
</dbReference>
<keyword evidence="3" id="KW-1185">Reference proteome</keyword>
<organism evidence="2 3">
    <name type="scientific">Flavobacterium terrae</name>
    <dbReference type="NCBI Taxonomy" id="415425"/>
    <lineage>
        <taxon>Bacteria</taxon>
        <taxon>Pseudomonadati</taxon>
        <taxon>Bacteroidota</taxon>
        <taxon>Flavobacteriia</taxon>
        <taxon>Flavobacteriales</taxon>
        <taxon>Flavobacteriaceae</taxon>
        <taxon>Flavobacterium</taxon>
    </lineage>
</organism>
<feature type="transmembrane region" description="Helical" evidence="1">
    <location>
        <begin position="12"/>
        <end position="28"/>
    </location>
</feature>